<dbReference type="VEuPathDB" id="GiardiaDB:GL50803_112787"/>
<evidence type="ECO:0000256" key="1">
    <source>
        <dbReference type="SAM" id="Coils"/>
    </source>
</evidence>
<keyword evidence="4" id="KW-1185">Reference proteome</keyword>
<feature type="coiled-coil region" evidence="1">
    <location>
        <begin position="1106"/>
        <end position="1140"/>
    </location>
</feature>
<proteinExistence type="predicted"/>
<feature type="coiled-coil region" evidence="1">
    <location>
        <begin position="1054"/>
        <end position="1081"/>
    </location>
</feature>
<dbReference type="PANTHER" id="PTHR23159:SF31">
    <property type="entry name" value="CENTROSOME-ASSOCIATED PROTEIN CEP250 ISOFORM X1"/>
    <property type="match status" value="1"/>
</dbReference>
<dbReference type="GeneID" id="5697448"/>
<feature type="compositionally biased region" description="Polar residues" evidence="2">
    <location>
        <begin position="1745"/>
        <end position="1756"/>
    </location>
</feature>
<dbReference type="EMBL" id="AACB03000002">
    <property type="protein sequence ID" value="KAE8304517.1"/>
    <property type="molecule type" value="Genomic_DNA"/>
</dbReference>
<dbReference type="HOGENOM" id="CLU_237059_0_0_1"/>
<dbReference type="OMA" id="CIRERAN"/>
<feature type="coiled-coil region" evidence="1">
    <location>
        <begin position="85"/>
        <end position="112"/>
    </location>
</feature>
<feature type="coiled-coil region" evidence="1">
    <location>
        <begin position="651"/>
        <end position="685"/>
    </location>
</feature>
<evidence type="ECO:0000256" key="2">
    <source>
        <dbReference type="SAM" id="MobiDB-lite"/>
    </source>
</evidence>
<feature type="region of interest" description="Disordered" evidence="2">
    <location>
        <begin position="1689"/>
        <end position="1773"/>
    </location>
</feature>
<keyword evidence="1" id="KW-0175">Coiled coil</keyword>
<dbReference type="RefSeq" id="XP_001704590.1">
    <property type="nucleotide sequence ID" value="XM_001704538.1"/>
</dbReference>
<dbReference type="Proteomes" id="UP000001548">
    <property type="component" value="Unassembled WGS sequence"/>
</dbReference>
<name>A8BVP0_GIAIC</name>
<dbReference type="KEGG" id="gla:GL50803_00112787"/>
<accession>A8BVP0</accession>
<comment type="caution">
    <text evidence="3">The sequence shown here is derived from an EMBL/GenBank/DDBJ whole genome shotgun (WGS) entry which is preliminary data.</text>
</comment>
<dbReference type="PANTHER" id="PTHR23159">
    <property type="entry name" value="CENTROSOMAL PROTEIN 2"/>
    <property type="match status" value="1"/>
</dbReference>
<evidence type="ECO:0000313" key="4">
    <source>
        <dbReference type="Proteomes" id="UP000001548"/>
    </source>
</evidence>
<evidence type="ECO:0000313" key="3">
    <source>
        <dbReference type="EMBL" id="KAE8304517.1"/>
    </source>
</evidence>
<sequence>MAGEGSAGEQIDPVILAQRVRKLPEEYRECIDLMKRGDLPEACVQLISLGEVHVQEVRQHKHILGTMEAALKDQTEKELLLERTQNALEAKLSRMETELRHLRSQNEAKTTELLLLKQTMETQSATMDEAFQENYDKLERCLLERDEEISRLQEIITDRDRVIATSQAQVAEQKKDLQLMHEINEKAIALSAKVDACIRERANMEALLVEKDTKIQELHNIIIDMGEKSLRDKQTEDLEIYKRVATNSVSLGPDVPLEKSIRFSTRIEVIEEGENGVIERRQQELKKRRRRVSKVSLGDSGTSTSDNGGSASATDLEYEYIESDSESSNDITKETIHRKPVHATTQTEYNLKIHKILQVSNEDDKDLIMELKRALLIKIREIYKIKLGLGIVNTVQDEILKSDLFNSNVVETLVLQSYRDGLWEQDLELMRALTTQNYKPVDNTEQPDLKNNEKNEIHINRNAIKSLVSLLPVSIPDSLWEIRCNQAMMRQHELEAEIHRLERLNSRLCADIHAIITEQDSMYKLVKDNKDTRGKQKLITSVNKSQTSAEGSSDASTLSTHSAIVSRMNTHISSILNPPLSSGHGGHLLKILNSMVDSKKTTEFFYDTAVRYRSICYNVLEQFYSKGRLPYQGVKDSWSSSHELSLLINDLTAARNRIIMFAERIDELTAENELLQRQVNLQARISLQDLSSLDKEDSVEALYARCMVAESLASMYSSLLLQGHGLRCKEMEESLRLFNEENDLLLTKAILQTSKQASSTTQTSSISVRSSSQHDSAGLQLAFLSIKRCAEALLEGEASYRICNSLALILESETPTEYSSRLAAAGIIYDEVPPQQAGQNSGPNFVPTKLSAVEHARKSLTQQSAWQKGRAEGGVIIRPSEGLQAELQACFAESKAFNNLSADDKKVELKALKLRLQGMKSRISSLCEGLGEIITLPPLTDNMTGDFSRLTVPSTQATTNAGTSFFHHTLHEDVSMLGTQENGMLILSSSKRIVSACERRISTLEQLNTELADRIYREVTRLSLKLGAIRFICCKKDKIRSNLSNIRSLYTQALRSFKATEESLRQQLIEAKETTTKLEKELQLYSTKKETFSASVQCDILQGAEYDALVASIKTLKDEKQELMDQVLALQAENTSLHNECTDMAGLRVRLQKLYNAYTGSAQGCKAIIESYAVDIEKCIQYHRLQSLHTTPTEHGRGASAKLSSPERQFDVQDLLLSGVRVEPEGATEACKVRLGDTLGRVFSKFSRMSDRFTILREKVLQLQQENEDLREKLFSASMPTKAEQHQVGDNLGERPSSSLQMYSDSTGDEKLSLSFLDLLETANGPMSASSVQNLMRNKIRLLQEELLSAKKQISEFSGSQSDRTASSIGCQVSLVNLDAPMDSSITTPAMLHFVRSPTSLRRSDTFDKTVTVSVQTMIVHTSYKSSQSELSHMDIVSRIEYEDLANRMHNLSALNSKVNTSMPPDVALSLYTDSITTMATGVGTQTPRFECQDCKNMQDMLTAAQIEVEELKEEMKIKAREADCELLQVRAKLESAMESIQMKVDKCNMLERLLRDENAKVQGFMQQIADMQERERSHEGALSNIQAMLKAEHANSLAKKDKKLAELQKNLEGVVAANEKMQAKNKSLHADVVRLKKDLDARRSTPSTKSPAVLAKAEEVEALNKELTVAKGRIRTLVSELRAAKQTIQQQQKQHEAYHSHPALQPSPRVDLQTQPLRPQSARAPYTPSGSEYRIPAKDRPLPRSNSAGSFTLSRTPVDPGPMLASREPISPRLPGSIERAVNSELRNIDYMIKQYEKYPNLEDTAPNRIYHEPTSGLILDESDRRHLLGALSDEDISAILTM</sequence>
<feature type="region of interest" description="Disordered" evidence="2">
    <location>
        <begin position="289"/>
        <end position="313"/>
    </location>
</feature>
<feature type="compositionally biased region" description="Low complexity" evidence="2">
    <location>
        <begin position="294"/>
        <end position="313"/>
    </location>
</feature>
<gene>
    <name evidence="3" type="ORF">GL50803_00112787</name>
</gene>
<reference evidence="3 4" key="1">
    <citation type="journal article" date="2007" name="Science">
        <title>Genomic minimalism in the early diverging intestinal parasite Giardia lamblia.</title>
        <authorList>
            <person name="Morrison H.G."/>
            <person name="McArthur A.G."/>
            <person name="Gillin F.D."/>
            <person name="Aley S.B."/>
            <person name="Adam R.D."/>
            <person name="Olsen G.J."/>
            <person name="Best A.A."/>
            <person name="Cande W.Z."/>
            <person name="Chen F."/>
            <person name="Cipriano M.J."/>
            <person name="Davids B.J."/>
            <person name="Dawson S.C."/>
            <person name="Elmendorf H.G."/>
            <person name="Hehl A.B."/>
            <person name="Holder M.E."/>
            <person name="Huse S.M."/>
            <person name="Kim U.U."/>
            <person name="Lasek-Nesselquist E."/>
            <person name="Manning G."/>
            <person name="Nigam A."/>
            <person name="Nixon J.E."/>
            <person name="Palm D."/>
            <person name="Passamaneck N.E."/>
            <person name="Prabhu A."/>
            <person name="Reich C.I."/>
            <person name="Reiner D.S."/>
            <person name="Samuelson J."/>
            <person name="Svard S.G."/>
            <person name="Sogin M.L."/>
        </authorList>
    </citation>
    <scope>NUCLEOTIDE SEQUENCE [LARGE SCALE GENOMIC DNA]</scope>
    <source>
        <strain evidence="3 4">WB C6</strain>
    </source>
</reference>
<protein>
    <submittedName>
        <fullName evidence="3">Uncharacterized protein</fullName>
    </submittedName>
</protein>
<organism evidence="3 4">
    <name type="scientific">Giardia intestinalis (strain ATCC 50803 / WB clone C6)</name>
    <name type="common">Giardia lamblia</name>
    <dbReference type="NCBI Taxonomy" id="184922"/>
    <lineage>
        <taxon>Eukaryota</taxon>
        <taxon>Metamonada</taxon>
        <taxon>Diplomonadida</taxon>
        <taxon>Hexamitidae</taxon>
        <taxon>Giardiinae</taxon>
        <taxon>Giardia</taxon>
    </lineage>
</organism>
<feature type="coiled-coil region" evidence="1">
    <location>
        <begin position="484"/>
        <end position="511"/>
    </location>
</feature>